<feature type="coiled-coil region" evidence="1">
    <location>
        <begin position="127"/>
        <end position="154"/>
    </location>
</feature>
<dbReference type="HOGENOM" id="CLU_033629_0_0_6"/>
<dbReference type="STRING" id="319224.Sputcn32_2920"/>
<dbReference type="GO" id="GO:0005829">
    <property type="term" value="C:cytosol"/>
    <property type="evidence" value="ECO:0007669"/>
    <property type="project" value="TreeGrafter"/>
</dbReference>
<dbReference type="PANTHER" id="PTHR36846">
    <property type="entry name" value="PROTEIN VIAA"/>
    <property type="match status" value="1"/>
</dbReference>
<dbReference type="SMART" id="SM00327">
    <property type="entry name" value="VWA"/>
    <property type="match status" value="1"/>
</dbReference>
<dbReference type="eggNOG" id="COG2425">
    <property type="taxonomic scope" value="Bacteria"/>
</dbReference>
<evidence type="ECO:0000313" key="3">
    <source>
        <dbReference type="EMBL" id="ABP76637.1"/>
    </source>
</evidence>
<protein>
    <submittedName>
        <fullName evidence="3">von Willebrand factor, type A</fullName>
    </submittedName>
</protein>
<organism evidence="3">
    <name type="scientific">Shewanella putrefaciens (strain CN-32 / ATCC BAA-453)</name>
    <dbReference type="NCBI Taxonomy" id="319224"/>
    <lineage>
        <taxon>Bacteria</taxon>
        <taxon>Pseudomonadati</taxon>
        <taxon>Pseudomonadota</taxon>
        <taxon>Gammaproteobacteria</taxon>
        <taxon>Alteromonadales</taxon>
        <taxon>Shewanellaceae</taxon>
        <taxon>Shewanella</taxon>
    </lineage>
</organism>
<accession>A4Y9K4</accession>
<dbReference type="InterPro" id="IPR036465">
    <property type="entry name" value="vWFA_dom_sf"/>
</dbReference>
<dbReference type="KEGG" id="spc:Sputcn32_2920"/>
<dbReference type="PANTHER" id="PTHR36846:SF1">
    <property type="entry name" value="PROTEIN VIAA"/>
    <property type="match status" value="1"/>
</dbReference>
<reference evidence="3" key="1">
    <citation type="submission" date="2007-04" db="EMBL/GenBank/DDBJ databases">
        <title>Complete sequence of Shewanella putrefaciens CN-32.</title>
        <authorList>
            <consortium name="US DOE Joint Genome Institute"/>
            <person name="Copeland A."/>
            <person name="Lucas S."/>
            <person name="Lapidus A."/>
            <person name="Barry K."/>
            <person name="Detter J.C."/>
            <person name="Glavina del Rio T."/>
            <person name="Hammon N."/>
            <person name="Israni S."/>
            <person name="Dalin E."/>
            <person name="Tice H."/>
            <person name="Pitluck S."/>
            <person name="Chain P."/>
            <person name="Malfatti S."/>
            <person name="Shin M."/>
            <person name="Vergez L."/>
            <person name="Schmutz J."/>
            <person name="Larimer F."/>
            <person name="Land M."/>
            <person name="Hauser L."/>
            <person name="Kyrpides N."/>
            <person name="Mikhailova N."/>
            <person name="Romine M.F."/>
            <person name="Fredrickson J."/>
            <person name="Tiedje J."/>
            <person name="Richardson P."/>
        </authorList>
    </citation>
    <scope>NUCLEOTIDE SEQUENCE [LARGE SCALE GENOMIC DNA]</scope>
    <source>
        <strain evidence="3">CN-32</strain>
    </source>
</reference>
<dbReference type="AlphaFoldDB" id="A4Y9K4"/>
<evidence type="ECO:0000256" key="1">
    <source>
        <dbReference type="SAM" id="Coils"/>
    </source>
</evidence>
<proteinExistence type="predicted"/>
<dbReference type="Pfam" id="PF13519">
    <property type="entry name" value="VWA_2"/>
    <property type="match status" value="1"/>
</dbReference>
<name>A4Y9K4_SHEPC</name>
<dbReference type="SUPFAM" id="SSF53300">
    <property type="entry name" value="vWA-like"/>
    <property type="match status" value="1"/>
</dbReference>
<sequence>MSELKPTMTKHKVGLLAQFDQQFSAIDLLPQELVPAVVTLPGGDLTTRCQSIALLRSQLLAAEELSLPCPWLPEVTQQQIITTVEASGVARYCKDNPQVTDALITDLLIKLEGAQLQSLALSRQLTIIAENEALEQLRLEFEAIQKKRRSSKKQKAMELNDAQCLDIRIQAELNAWVQLVNSAGGQLFELPAIWSERLEIWQELEEVFTDLGLLTGLGWDLSQGLFQSHGWMNLVRLQKIVKQIPQLREVIETLGSMKDTEGEPIIEEIISRMSVIFRHEVEVTTPLVPMETKGITRSDSISRMLPQEAAFFGHPVLKKLWHARRAEHALLSYAVEGTELITEVTEQEQENKENKAGNKVNRNRGPMIVCLDTSGSMQGTPENVAKALVLQCISVAKKEKRACFVYLFGSKGEVKEMELTPDKAGLEQMILFLSMSFGGGTDVEGPLNMALERSDEKQWQQADILLVSDGEFSVSSGLSRKISNRKEQRGMSVHGVVIGGRLSPMDKICEPLHQFSSWLDLQNNKYQI</sequence>
<dbReference type="InterPro" id="IPR002035">
    <property type="entry name" value="VWF_A"/>
</dbReference>
<feature type="domain" description="VWFA" evidence="2">
    <location>
        <begin position="364"/>
        <end position="528"/>
    </location>
</feature>
<dbReference type="Gene3D" id="3.40.50.410">
    <property type="entry name" value="von Willebrand factor, type A domain"/>
    <property type="match status" value="1"/>
</dbReference>
<dbReference type="EMBL" id="CP000681">
    <property type="protein sequence ID" value="ABP76637.1"/>
    <property type="molecule type" value="Genomic_DNA"/>
</dbReference>
<gene>
    <name evidence="3" type="ordered locus">Sputcn32_2920</name>
</gene>
<keyword evidence="1" id="KW-0175">Coiled coil</keyword>
<evidence type="ECO:0000259" key="2">
    <source>
        <dbReference type="SMART" id="SM00327"/>
    </source>
</evidence>